<dbReference type="SUPFAM" id="SSF56784">
    <property type="entry name" value="HAD-like"/>
    <property type="match status" value="1"/>
</dbReference>
<keyword evidence="3" id="KW-0460">Magnesium</keyword>
<dbReference type="InterPro" id="IPR036412">
    <property type="entry name" value="HAD-like_sf"/>
</dbReference>
<dbReference type="EMBL" id="MDLC01000004">
    <property type="protein sequence ID" value="ODS24823.1"/>
    <property type="molecule type" value="Genomic_DNA"/>
</dbReference>
<dbReference type="GO" id="GO:0016787">
    <property type="term" value="F:hydrolase activity"/>
    <property type="evidence" value="ECO:0007669"/>
    <property type="project" value="UniProtKB-KW"/>
</dbReference>
<evidence type="ECO:0000313" key="5">
    <source>
        <dbReference type="Proteomes" id="UP000242502"/>
    </source>
</evidence>
<dbReference type="NCBIfam" id="TIGR01490">
    <property type="entry name" value="HAD-SF-IB-hyp1"/>
    <property type="match status" value="1"/>
</dbReference>
<evidence type="ECO:0000256" key="2">
    <source>
        <dbReference type="ARBA" id="ARBA00022801"/>
    </source>
</evidence>
<dbReference type="AlphaFoldDB" id="A0A1D2QTE4"/>
<dbReference type="Gene3D" id="3.40.50.1000">
    <property type="entry name" value="HAD superfamily/HAD-like"/>
    <property type="match status" value="1"/>
</dbReference>
<evidence type="ECO:0000313" key="4">
    <source>
        <dbReference type="EMBL" id="ODS24823.1"/>
    </source>
</evidence>
<dbReference type="InterPro" id="IPR050582">
    <property type="entry name" value="HAD-like_SerB"/>
</dbReference>
<accession>A0A1D2QTE4</accession>
<evidence type="ECO:0000256" key="1">
    <source>
        <dbReference type="ARBA" id="ARBA00022723"/>
    </source>
</evidence>
<dbReference type="PANTHER" id="PTHR43344">
    <property type="entry name" value="PHOSPHOSERINE PHOSPHATASE"/>
    <property type="match status" value="1"/>
</dbReference>
<dbReference type="InterPro" id="IPR006385">
    <property type="entry name" value="HAD_hydro_SerB1"/>
</dbReference>
<dbReference type="InterPro" id="IPR023214">
    <property type="entry name" value="HAD_sf"/>
</dbReference>
<protein>
    <submittedName>
        <fullName evidence="4">Phosphoserine phosphatase</fullName>
    </submittedName>
</protein>
<dbReference type="Pfam" id="PF12710">
    <property type="entry name" value="HAD"/>
    <property type="match status" value="1"/>
</dbReference>
<dbReference type="Proteomes" id="UP000242502">
    <property type="component" value="Unassembled WGS sequence"/>
</dbReference>
<comment type="caution">
    <text evidence="4">The sequence shown here is derived from an EMBL/GenBank/DDBJ whole genome shotgun (WGS) entry which is preliminary data.</text>
</comment>
<dbReference type="NCBIfam" id="TIGR01488">
    <property type="entry name" value="HAD-SF-IB"/>
    <property type="match status" value="1"/>
</dbReference>
<keyword evidence="1" id="KW-0479">Metal-binding</keyword>
<dbReference type="CDD" id="cd02612">
    <property type="entry name" value="HAD_PGPPase"/>
    <property type="match status" value="1"/>
</dbReference>
<reference evidence="4 5" key="1">
    <citation type="journal article" date="2016" name="Appl. Environ. Microbiol.">
        <title>Lack of Overt Genome Reduction in the Bryostatin-Producing Bryozoan Symbiont "Candidatus Endobugula sertula".</title>
        <authorList>
            <person name="Miller I.J."/>
            <person name="Vanee N."/>
            <person name="Fong S.S."/>
            <person name="Lim-Fong G.E."/>
            <person name="Kwan J.C."/>
        </authorList>
    </citation>
    <scope>NUCLEOTIDE SEQUENCE [LARGE SCALE GENOMIC DNA]</scope>
    <source>
        <strain evidence="4">AB1-4</strain>
    </source>
</reference>
<proteinExistence type="predicted"/>
<dbReference type="GO" id="GO:0046872">
    <property type="term" value="F:metal ion binding"/>
    <property type="evidence" value="ECO:0007669"/>
    <property type="project" value="UniProtKB-KW"/>
</dbReference>
<gene>
    <name evidence="4" type="ORF">AB835_01870</name>
</gene>
<keyword evidence="2" id="KW-0378">Hydrolase</keyword>
<name>A0A1D2QTE4_9GAMM</name>
<evidence type="ECO:0000256" key="3">
    <source>
        <dbReference type="ARBA" id="ARBA00022842"/>
    </source>
</evidence>
<dbReference type="Gene3D" id="1.20.1440.100">
    <property type="entry name" value="SG protein - dephosphorylation function"/>
    <property type="match status" value="1"/>
</dbReference>
<organism evidence="4 5">
    <name type="scientific">Candidatus Endobugula sertula</name>
    <name type="common">Bugula neritina bacterial symbiont</name>
    <dbReference type="NCBI Taxonomy" id="62101"/>
    <lineage>
        <taxon>Bacteria</taxon>
        <taxon>Pseudomonadati</taxon>
        <taxon>Pseudomonadota</taxon>
        <taxon>Gammaproteobacteria</taxon>
        <taxon>Cellvibrionales</taxon>
        <taxon>Cellvibrionaceae</taxon>
        <taxon>Candidatus Endobugula</taxon>
    </lineage>
</organism>
<sequence>MNLAIFDLDNTLIGGDSDYEWIRFIIAKGMVDAEHYEKENNRFYQEYKNRTLDIFEYQRFVLEPLMALSQNTLAQLQKEFMETNIAPIRLVKAETLLQKHRSQGDTLLVITATNRFVTAPIVDALKIDNLLATDPEVIDGHFTGNIVGDPCYQEGKVRRLERWLKKQGQQAKSITFYSDSINDAPLLHYADYAIVVDPDDHLRALAEEQQWPIISLRSDIK</sequence>
<dbReference type="PANTHER" id="PTHR43344:SF13">
    <property type="entry name" value="PHOSPHATASE RV3661-RELATED"/>
    <property type="match status" value="1"/>
</dbReference>
<dbReference type="STRING" id="62101.AB835_01870"/>